<feature type="compositionally biased region" description="Low complexity" evidence="1">
    <location>
        <begin position="57"/>
        <end position="68"/>
    </location>
</feature>
<name>A0A9W8K632_9AGAR</name>
<comment type="caution">
    <text evidence="2">The sequence shown here is derived from an EMBL/GenBank/DDBJ whole genome shotgun (WGS) entry which is preliminary data.</text>
</comment>
<sequence length="252" mass="27874">MLDIQGKDPRALSTNEVLPDDDRNQLMKQRAAARSELALLDAQTALTELELVDNDDSQTSPSSPSAQQIHDISSRRRRRKELTSFISACDAALAPHKYLPAELLAYIFALAFNGAHFPTHLPPPPTAQASSPPPPPSPTVTHSSPSRFQWQMVITPGGPTTNVTRVPTSSNRSASASSNRSIEARSLHRVRDQRETRALREARRELTYTGMGVSGEVREGEGGGRRRKGKRVRLLNVKYRPMNMKRCGQIAY</sequence>
<keyword evidence="3" id="KW-1185">Reference proteome</keyword>
<evidence type="ECO:0000313" key="3">
    <source>
        <dbReference type="Proteomes" id="UP001148786"/>
    </source>
</evidence>
<feature type="compositionally biased region" description="Low complexity" evidence="1">
    <location>
        <begin position="169"/>
        <end position="181"/>
    </location>
</feature>
<feature type="compositionally biased region" description="Polar residues" evidence="1">
    <location>
        <begin position="158"/>
        <end position="168"/>
    </location>
</feature>
<feature type="region of interest" description="Disordered" evidence="1">
    <location>
        <begin position="1"/>
        <end position="23"/>
    </location>
</feature>
<organism evidence="2 3">
    <name type="scientific">Agrocybe chaxingu</name>
    <dbReference type="NCBI Taxonomy" id="84603"/>
    <lineage>
        <taxon>Eukaryota</taxon>
        <taxon>Fungi</taxon>
        <taxon>Dikarya</taxon>
        <taxon>Basidiomycota</taxon>
        <taxon>Agaricomycotina</taxon>
        <taxon>Agaricomycetes</taxon>
        <taxon>Agaricomycetidae</taxon>
        <taxon>Agaricales</taxon>
        <taxon>Agaricineae</taxon>
        <taxon>Strophariaceae</taxon>
        <taxon>Agrocybe</taxon>
    </lineage>
</organism>
<feature type="compositionally biased region" description="Basic and acidic residues" evidence="1">
    <location>
        <begin position="1"/>
        <end position="10"/>
    </location>
</feature>
<evidence type="ECO:0000313" key="2">
    <source>
        <dbReference type="EMBL" id="KAJ3513676.1"/>
    </source>
</evidence>
<proteinExistence type="predicted"/>
<reference evidence="2" key="1">
    <citation type="submission" date="2022-07" db="EMBL/GenBank/DDBJ databases">
        <title>Genome Sequence of Agrocybe chaxingu.</title>
        <authorList>
            <person name="Buettner E."/>
        </authorList>
    </citation>
    <scope>NUCLEOTIDE SEQUENCE</scope>
    <source>
        <strain evidence="2">MP-N11</strain>
    </source>
</reference>
<feature type="region of interest" description="Disordered" evidence="1">
    <location>
        <begin position="121"/>
        <end position="193"/>
    </location>
</feature>
<protein>
    <submittedName>
        <fullName evidence="2">Uncharacterized protein</fullName>
    </submittedName>
</protein>
<evidence type="ECO:0000256" key="1">
    <source>
        <dbReference type="SAM" id="MobiDB-lite"/>
    </source>
</evidence>
<dbReference type="Proteomes" id="UP001148786">
    <property type="component" value="Unassembled WGS sequence"/>
</dbReference>
<feature type="region of interest" description="Disordered" evidence="1">
    <location>
        <begin position="53"/>
        <end position="76"/>
    </location>
</feature>
<feature type="compositionally biased region" description="Basic and acidic residues" evidence="1">
    <location>
        <begin position="182"/>
        <end position="193"/>
    </location>
</feature>
<feature type="compositionally biased region" description="Pro residues" evidence="1">
    <location>
        <begin position="121"/>
        <end position="138"/>
    </location>
</feature>
<accession>A0A9W8K632</accession>
<gene>
    <name evidence="2" type="ORF">NLJ89_g2817</name>
</gene>
<dbReference type="EMBL" id="JANKHO010000185">
    <property type="protein sequence ID" value="KAJ3513676.1"/>
    <property type="molecule type" value="Genomic_DNA"/>
</dbReference>
<dbReference type="AlphaFoldDB" id="A0A9W8K632"/>